<organism evidence="1 2">
    <name type="scientific">Cordyceps confragosa</name>
    <name type="common">Lecanicillium lecanii</name>
    <dbReference type="NCBI Taxonomy" id="2714763"/>
    <lineage>
        <taxon>Eukaryota</taxon>
        <taxon>Fungi</taxon>
        <taxon>Dikarya</taxon>
        <taxon>Ascomycota</taxon>
        <taxon>Pezizomycotina</taxon>
        <taxon>Sordariomycetes</taxon>
        <taxon>Hypocreomycetidae</taxon>
        <taxon>Hypocreales</taxon>
        <taxon>Cordycipitaceae</taxon>
        <taxon>Akanthomyces</taxon>
    </lineage>
</organism>
<evidence type="ECO:0000313" key="2">
    <source>
        <dbReference type="Proteomes" id="UP000243081"/>
    </source>
</evidence>
<reference evidence="1 2" key="1">
    <citation type="submission" date="2016-03" db="EMBL/GenBank/DDBJ databases">
        <title>Fine-scale spatial genetic structure of a fungal parasite of coffee scale insects.</title>
        <authorList>
            <person name="Jackson D."/>
            <person name="Zemenick K.A."/>
            <person name="Malloure B."/>
            <person name="Quandt C.A."/>
            <person name="James T.Y."/>
        </authorList>
    </citation>
    <scope>NUCLEOTIDE SEQUENCE [LARGE SCALE GENOMIC DNA]</scope>
    <source>
        <strain evidence="1 2">UM487</strain>
    </source>
</reference>
<protein>
    <submittedName>
        <fullName evidence="1">Uncharacterized protein</fullName>
    </submittedName>
</protein>
<dbReference type="AlphaFoldDB" id="A0A179I1F2"/>
<proteinExistence type="predicted"/>
<dbReference type="OrthoDB" id="3016366at2759"/>
<evidence type="ECO:0000313" key="1">
    <source>
        <dbReference type="EMBL" id="OAQ96044.1"/>
    </source>
</evidence>
<keyword evidence="2" id="KW-1185">Reference proteome</keyword>
<sequence>MSAAEAQETLQRSMSSDPGVQLHLDINALYIVLSTQSASKAWHWALYLHIGPRLGWVFYITNLGCVRWEYHCDEAADMAYSATAVSAVKIAEMVPEMHEALRRRIGLDGRPAAKLQDTEQFGPLTCRSWLLQALYELDNEGYVSVLPGCSATDVGKEASSLASTNQHLLEKKMAKMAELRKKINSACCAL</sequence>
<name>A0A179I1F2_CORDF</name>
<dbReference type="Proteomes" id="UP000243081">
    <property type="component" value="Unassembled WGS sequence"/>
</dbReference>
<dbReference type="EMBL" id="LUKN01004399">
    <property type="protein sequence ID" value="OAQ96044.1"/>
    <property type="molecule type" value="Genomic_DNA"/>
</dbReference>
<dbReference type="OMA" id="WEYRCDE"/>
<accession>A0A179I1F2</accession>
<comment type="caution">
    <text evidence="1">The sequence shown here is derived from an EMBL/GenBank/DDBJ whole genome shotgun (WGS) entry which is preliminary data.</text>
</comment>
<gene>
    <name evidence="1" type="ORF">LLEC1_02747</name>
</gene>